<name>A0A0G1CM65_9BACT</name>
<dbReference type="STRING" id="1618446.UV61_C0008G0037"/>
<keyword evidence="1" id="KW-0812">Transmembrane</keyword>
<reference evidence="2 3" key="1">
    <citation type="journal article" date="2015" name="Nature">
        <title>rRNA introns, odd ribosomes, and small enigmatic genomes across a large radiation of phyla.</title>
        <authorList>
            <person name="Brown C.T."/>
            <person name="Hug L.A."/>
            <person name="Thomas B.C."/>
            <person name="Sharon I."/>
            <person name="Castelle C.J."/>
            <person name="Singh A."/>
            <person name="Wilkins M.J."/>
            <person name="Williams K.H."/>
            <person name="Banfield J.F."/>
        </authorList>
    </citation>
    <scope>NUCLEOTIDE SEQUENCE [LARGE SCALE GENOMIC DNA]</scope>
</reference>
<feature type="transmembrane region" description="Helical" evidence="1">
    <location>
        <begin position="31"/>
        <end position="50"/>
    </location>
</feature>
<keyword evidence="1" id="KW-1133">Transmembrane helix</keyword>
<protein>
    <submittedName>
        <fullName evidence="2">Uncharacterized protein</fullName>
    </submittedName>
</protein>
<keyword evidence="1" id="KW-0472">Membrane</keyword>
<evidence type="ECO:0000256" key="1">
    <source>
        <dbReference type="SAM" id="Phobius"/>
    </source>
</evidence>
<proteinExistence type="predicted"/>
<feature type="transmembrane region" description="Helical" evidence="1">
    <location>
        <begin position="70"/>
        <end position="90"/>
    </location>
</feature>
<comment type="caution">
    <text evidence="2">The sequence shown here is derived from an EMBL/GenBank/DDBJ whole genome shotgun (WGS) entry which is preliminary data.</text>
</comment>
<sequence length="154" mass="17808">MKDMLYGGMFWPYYIKKADVKDLIHARKLNLALITGATSLVIVVLHLVVFPKLVKLYADYSLTKPIIIEIEPYIVGALVLISIALIYYFYFTDYIDKQINGKIVKYKDDEMIKTSEILDRKQEVGVFIFLLLAVCFLIFSLIQPIYNLTNTISR</sequence>
<dbReference type="AlphaFoldDB" id="A0A0G1CM65"/>
<evidence type="ECO:0000313" key="3">
    <source>
        <dbReference type="Proteomes" id="UP000034050"/>
    </source>
</evidence>
<organism evidence="2 3">
    <name type="scientific">Candidatus Gottesmanbacteria bacterium GW2011_GWB1_43_11</name>
    <dbReference type="NCBI Taxonomy" id="1618446"/>
    <lineage>
        <taxon>Bacteria</taxon>
        <taxon>Candidatus Gottesmaniibacteriota</taxon>
    </lineage>
</organism>
<gene>
    <name evidence="2" type="ORF">UV61_C0008G0037</name>
</gene>
<dbReference type="Proteomes" id="UP000034050">
    <property type="component" value="Unassembled WGS sequence"/>
</dbReference>
<dbReference type="EMBL" id="LCFD01000008">
    <property type="protein sequence ID" value="KKS86584.1"/>
    <property type="molecule type" value="Genomic_DNA"/>
</dbReference>
<feature type="transmembrane region" description="Helical" evidence="1">
    <location>
        <begin position="124"/>
        <end position="146"/>
    </location>
</feature>
<accession>A0A0G1CM65</accession>
<evidence type="ECO:0000313" key="2">
    <source>
        <dbReference type="EMBL" id="KKS86584.1"/>
    </source>
</evidence>